<organism evidence="4">
    <name type="scientific">Phaeomonas parva</name>
    <dbReference type="NCBI Taxonomy" id="124430"/>
    <lineage>
        <taxon>Eukaryota</taxon>
        <taxon>Sar</taxon>
        <taxon>Stramenopiles</taxon>
        <taxon>Ochrophyta</taxon>
        <taxon>Pinguiophyceae</taxon>
        <taxon>Pinguiochrysidales</taxon>
        <taxon>Pinguiochrysidaceae</taxon>
        <taxon>Phaeomonas</taxon>
    </lineage>
</organism>
<dbReference type="SUPFAM" id="SSF48403">
    <property type="entry name" value="Ankyrin repeat"/>
    <property type="match status" value="1"/>
</dbReference>
<dbReference type="EMBL" id="HBGJ01042090">
    <property type="protein sequence ID" value="CAD9267979.1"/>
    <property type="molecule type" value="Transcribed_RNA"/>
</dbReference>
<evidence type="ECO:0008006" key="5">
    <source>
        <dbReference type="Google" id="ProtNLM"/>
    </source>
</evidence>
<dbReference type="PROSITE" id="PS50297">
    <property type="entry name" value="ANK_REP_REGION"/>
    <property type="match status" value="3"/>
</dbReference>
<evidence type="ECO:0000256" key="1">
    <source>
        <dbReference type="ARBA" id="ARBA00022737"/>
    </source>
</evidence>
<dbReference type="InterPro" id="IPR002110">
    <property type="entry name" value="Ankyrin_rpt"/>
</dbReference>
<feature type="repeat" description="ANK" evidence="3">
    <location>
        <begin position="84"/>
        <end position="116"/>
    </location>
</feature>
<dbReference type="InterPro" id="IPR050889">
    <property type="entry name" value="Dendritic_Spine_Reg/Scaffold"/>
</dbReference>
<dbReference type="AlphaFoldDB" id="A0A7S1UHH1"/>
<reference evidence="4" key="1">
    <citation type="submission" date="2021-01" db="EMBL/GenBank/DDBJ databases">
        <authorList>
            <person name="Corre E."/>
            <person name="Pelletier E."/>
            <person name="Niang G."/>
            <person name="Scheremetjew M."/>
            <person name="Finn R."/>
            <person name="Kale V."/>
            <person name="Holt S."/>
            <person name="Cochrane G."/>
            <person name="Meng A."/>
            <person name="Brown T."/>
            <person name="Cohen L."/>
        </authorList>
    </citation>
    <scope>NUCLEOTIDE SEQUENCE</scope>
    <source>
        <strain evidence="4">CCMP2877</strain>
    </source>
</reference>
<dbReference type="PROSITE" id="PS50088">
    <property type="entry name" value="ANK_REPEAT"/>
    <property type="match status" value="3"/>
</dbReference>
<feature type="repeat" description="ANK" evidence="3">
    <location>
        <begin position="152"/>
        <end position="184"/>
    </location>
</feature>
<dbReference type="Pfam" id="PF12796">
    <property type="entry name" value="Ank_2"/>
    <property type="match status" value="1"/>
</dbReference>
<keyword evidence="2 3" id="KW-0040">ANK repeat</keyword>
<dbReference type="Pfam" id="PF13857">
    <property type="entry name" value="Ank_5"/>
    <property type="match status" value="1"/>
</dbReference>
<evidence type="ECO:0000256" key="2">
    <source>
        <dbReference type="ARBA" id="ARBA00023043"/>
    </source>
</evidence>
<protein>
    <recommendedName>
        <fullName evidence="5">Ankyrin repeat domain-containing protein</fullName>
    </recommendedName>
</protein>
<name>A0A7S1UHH1_9STRA</name>
<dbReference type="SMART" id="SM00248">
    <property type="entry name" value="ANK"/>
    <property type="match status" value="4"/>
</dbReference>
<sequence length="232" mass="24316">MGQVLATPPEYAIEADDFVGTAERGDEDKLFNELLTASGMYLNAKRSSDGMTALAAAIAAQRISLATILLRDYDGVDVNKGDADGRTPLMYAAAGGDAALVALLLERGAKVSATDSDNWTALHHAAAGGEAPALQELLELGAASQLDVRDRAGQTALHVAVYAEAPAAFRVLLAAGADADLRDDEGETALAYARGADAETEFHTLYAMHMERRLDAQREGDALLAAEGDKNV</sequence>
<gene>
    <name evidence="4" type="ORF">PPAR1163_LOCUS26410</name>
</gene>
<feature type="repeat" description="ANK" evidence="3">
    <location>
        <begin position="117"/>
        <end position="142"/>
    </location>
</feature>
<accession>A0A7S1UHH1</accession>
<evidence type="ECO:0000313" key="4">
    <source>
        <dbReference type="EMBL" id="CAD9267979.1"/>
    </source>
</evidence>
<dbReference type="PANTHER" id="PTHR24166:SF48">
    <property type="entry name" value="PROTEIN VAPYRIN"/>
    <property type="match status" value="1"/>
</dbReference>
<dbReference type="InterPro" id="IPR036770">
    <property type="entry name" value="Ankyrin_rpt-contain_sf"/>
</dbReference>
<evidence type="ECO:0000256" key="3">
    <source>
        <dbReference type="PROSITE-ProRule" id="PRU00023"/>
    </source>
</evidence>
<proteinExistence type="predicted"/>
<dbReference type="Gene3D" id="1.25.40.20">
    <property type="entry name" value="Ankyrin repeat-containing domain"/>
    <property type="match status" value="2"/>
</dbReference>
<keyword evidence="1" id="KW-0677">Repeat</keyword>
<dbReference type="PANTHER" id="PTHR24166">
    <property type="entry name" value="ROLLING PEBBLES, ISOFORM B"/>
    <property type="match status" value="1"/>
</dbReference>